<dbReference type="Gene3D" id="2.20.70.10">
    <property type="match status" value="2"/>
</dbReference>
<evidence type="ECO:0000259" key="2">
    <source>
        <dbReference type="PROSITE" id="PS50020"/>
    </source>
</evidence>
<dbReference type="Pfam" id="PF00397">
    <property type="entry name" value="WW"/>
    <property type="match status" value="2"/>
</dbReference>
<feature type="region of interest" description="Disordered" evidence="1">
    <location>
        <begin position="161"/>
        <end position="242"/>
    </location>
</feature>
<gene>
    <name evidence="3" type="ORF">CTEN210_14637</name>
</gene>
<feature type="compositionally biased region" description="Low complexity" evidence="1">
    <location>
        <begin position="161"/>
        <end position="181"/>
    </location>
</feature>
<dbReference type="AlphaFoldDB" id="A0AAD3D7L0"/>
<feature type="compositionally biased region" description="Basic residues" evidence="1">
    <location>
        <begin position="200"/>
        <end position="214"/>
    </location>
</feature>
<feature type="compositionally biased region" description="Basic and acidic residues" evidence="1">
    <location>
        <begin position="57"/>
        <end position="87"/>
    </location>
</feature>
<feature type="domain" description="WW" evidence="2">
    <location>
        <begin position="265"/>
        <end position="299"/>
    </location>
</feature>
<evidence type="ECO:0000313" key="4">
    <source>
        <dbReference type="Proteomes" id="UP001054902"/>
    </source>
</evidence>
<dbReference type="SUPFAM" id="SSF51045">
    <property type="entry name" value="WW domain"/>
    <property type="match status" value="2"/>
</dbReference>
<feature type="domain" description="WW" evidence="2">
    <location>
        <begin position="230"/>
        <end position="264"/>
    </location>
</feature>
<dbReference type="PROSITE" id="PS50020">
    <property type="entry name" value="WW_DOMAIN_2"/>
    <property type="match status" value="2"/>
</dbReference>
<name>A0AAD3D7L0_9STRA</name>
<keyword evidence="4" id="KW-1185">Reference proteome</keyword>
<dbReference type="Proteomes" id="UP001054902">
    <property type="component" value="Unassembled WGS sequence"/>
</dbReference>
<evidence type="ECO:0000313" key="3">
    <source>
        <dbReference type="EMBL" id="GFH58161.1"/>
    </source>
</evidence>
<accession>A0AAD3D7L0</accession>
<comment type="caution">
    <text evidence="3">The sequence shown here is derived from an EMBL/GenBank/DDBJ whole genome shotgun (WGS) entry which is preliminary data.</text>
</comment>
<organism evidence="3 4">
    <name type="scientific">Chaetoceros tenuissimus</name>
    <dbReference type="NCBI Taxonomy" id="426638"/>
    <lineage>
        <taxon>Eukaryota</taxon>
        <taxon>Sar</taxon>
        <taxon>Stramenopiles</taxon>
        <taxon>Ochrophyta</taxon>
        <taxon>Bacillariophyta</taxon>
        <taxon>Coscinodiscophyceae</taxon>
        <taxon>Chaetocerotophycidae</taxon>
        <taxon>Chaetocerotales</taxon>
        <taxon>Chaetocerotaceae</taxon>
        <taxon>Chaetoceros</taxon>
    </lineage>
</organism>
<dbReference type="InterPro" id="IPR001202">
    <property type="entry name" value="WW_dom"/>
</dbReference>
<dbReference type="EMBL" id="BLLK01000061">
    <property type="protein sequence ID" value="GFH58161.1"/>
    <property type="molecule type" value="Genomic_DNA"/>
</dbReference>
<protein>
    <recommendedName>
        <fullName evidence="2">WW domain-containing protein</fullName>
    </recommendedName>
</protein>
<dbReference type="InterPro" id="IPR036020">
    <property type="entry name" value="WW_dom_sf"/>
</dbReference>
<reference evidence="3 4" key="1">
    <citation type="journal article" date="2021" name="Sci. Rep.">
        <title>The genome of the diatom Chaetoceros tenuissimus carries an ancient integrated fragment of an extant virus.</title>
        <authorList>
            <person name="Hongo Y."/>
            <person name="Kimura K."/>
            <person name="Takaki Y."/>
            <person name="Yoshida Y."/>
            <person name="Baba S."/>
            <person name="Kobayashi G."/>
            <person name="Nagasaki K."/>
            <person name="Hano T."/>
            <person name="Tomaru Y."/>
        </authorList>
    </citation>
    <scope>NUCLEOTIDE SEQUENCE [LARGE SCALE GENOMIC DNA]</scope>
    <source>
        <strain evidence="3 4">NIES-3715</strain>
    </source>
</reference>
<evidence type="ECO:0000256" key="1">
    <source>
        <dbReference type="SAM" id="MobiDB-lite"/>
    </source>
</evidence>
<sequence length="299" mass="34033">MSGPKKPNAYDAFSTVDSLVSKPVLGSDGAADWQNFQKNNKAKGTASRGVAPHMPLKKADKLSGLKSIQEERKHEASVRQEAGDRDMGSGYTVFKKKNTLEEAAERKRRKMIMERRKPDNFDYFIRSDTFAGYKFDYIFTTRDGRTGYYWDGLDSIKKLDSSSSAGDNDNGSDNQDTSSSNKGRENESASQGTNEEPPKKKIKKDKDKKKKKKKKNDDKVQVQDVNTTTQSTKDKWQSGIDPMSGRVYYFNVELNETRWEHPSSESLPQGWEIAKDPSTGKDYFFNRKLNKTSWERPTE</sequence>
<dbReference type="CDD" id="cd00201">
    <property type="entry name" value="WW"/>
    <property type="match status" value="2"/>
</dbReference>
<feature type="region of interest" description="Disordered" evidence="1">
    <location>
        <begin position="27"/>
        <end position="90"/>
    </location>
</feature>
<dbReference type="PROSITE" id="PS01159">
    <property type="entry name" value="WW_DOMAIN_1"/>
    <property type="match status" value="2"/>
</dbReference>
<dbReference type="SMART" id="SM00456">
    <property type="entry name" value="WW"/>
    <property type="match status" value="2"/>
</dbReference>
<proteinExistence type="predicted"/>